<evidence type="ECO:0000313" key="1">
    <source>
        <dbReference type="Ensembl" id="ENSBOBP00000015521.1"/>
    </source>
</evidence>
<evidence type="ECO:0000313" key="2">
    <source>
        <dbReference type="Proteomes" id="UP000694567"/>
    </source>
</evidence>
<dbReference type="Ensembl" id="ENSBOBT00000015866.1">
    <property type="protein sequence ID" value="ENSBOBP00000015521.1"/>
    <property type="gene ID" value="ENSBOBG00000009740.1"/>
</dbReference>
<dbReference type="Proteomes" id="UP000694567">
    <property type="component" value="Unplaced"/>
</dbReference>
<protein>
    <submittedName>
        <fullName evidence="1">Uncharacterized protein</fullName>
    </submittedName>
</protein>
<organism evidence="1 2">
    <name type="scientific">Bubo bubo</name>
    <name type="common">Eurasian eagle-owl</name>
    <name type="synonym">Strix bubo</name>
    <dbReference type="NCBI Taxonomy" id="30461"/>
    <lineage>
        <taxon>Eukaryota</taxon>
        <taxon>Metazoa</taxon>
        <taxon>Chordata</taxon>
        <taxon>Craniata</taxon>
        <taxon>Vertebrata</taxon>
        <taxon>Euteleostomi</taxon>
        <taxon>Archelosauria</taxon>
        <taxon>Archosauria</taxon>
        <taxon>Dinosauria</taxon>
        <taxon>Saurischia</taxon>
        <taxon>Theropoda</taxon>
        <taxon>Coelurosauria</taxon>
        <taxon>Aves</taxon>
        <taxon>Neognathae</taxon>
        <taxon>Neoaves</taxon>
        <taxon>Telluraves</taxon>
        <taxon>Strigiformes</taxon>
        <taxon>Strigidae</taxon>
        <taxon>Bubo</taxon>
    </lineage>
</organism>
<reference evidence="1" key="2">
    <citation type="submission" date="2025-09" db="UniProtKB">
        <authorList>
            <consortium name="Ensembl"/>
        </authorList>
    </citation>
    <scope>IDENTIFICATION</scope>
</reference>
<accession>A0A8C0F8K4</accession>
<keyword evidence="2" id="KW-1185">Reference proteome</keyword>
<proteinExistence type="predicted"/>
<name>A0A8C0F8K4_BUBBB</name>
<reference evidence="1" key="1">
    <citation type="submission" date="2025-08" db="UniProtKB">
        <authorList>
            <consortium name="Ensembl"/>
        </authorList>
    </citation>
    <scope>IDENTIFICATION</scope>
</reference>
<dbReference type="AlphaFoldDB" id="A0A8C0F8K4"/>
<sequence>GEGRLEVFQVLDGFPEGGEHFPAMGADLGVADDGGGAGEVPKVIEEPLGPGRDLPGQGLGTAFLHVDLAPDAGDELLLLGCPVHHGGGWRLCSASQEDTDPVAELYMGVSLFFGLQVKLCSRMWELRLGG</sequence>